<dbReference type="AlphaFoldDB" id="A0A382HI47"/>
<organism evidence="1">
    <name type="scientific">marine metagenome</name>
    <dbReference type="NCBI Taxonomy" id="408172"/>
    <lineage>
        <taxon>unclassified sequences</taxon>
        <taxon>metagenomes</taxon>
        <taxon>ecological metagenomes</taxon>
    </lineage>
</organism>
<protein>
    <submittedName>
        <fullName evidence="1">Uncharacterized protein</fullName>
    </submittedName>
</protein>
<evidence type="ECO:0000313" key="1">
    <source>
        <dbReference type="EMBL" id="SVB86842.1"/>
    </source>
</evidence>
<reference evidence="1" key="1">
    <citation type="submission" date="2018-05" db="EMBL/GenBank/DDBJ databases">
        <authorList>
            <person name="Lanie J.A."/>
            <person name="Ng W.-L."/>
            <person name="Kazmierczak K.M."/>
            <person name="Andrzejewski T.M."/>
            <person name="Davidsen T.M."/>
            <person name="Wayne K.J."/>
            <person name="Tettelin H."/>
            <person name="Glass J.I."/>
            <person name="Rusch D."/>
            <person name="Podicherti R."/>
            <person name="Tsui H.-C.T."/>
            <person name="Winkler M.E."/>
        </authorList>
    </citation>
    <scope>NUCLEOTIDE SEQUENCE</scope>
</reference>
<proteinExistence type="predicted"/>
<feature type="non-terminal residue" evidence="1">
    <location>
        <position position="70"/>
    </location>
</feature>
<sequence>MNEEKMLGVRLVILFTVSKRFLIFLFFISLSTEVFSEEYICSISYDGEVQTNTYERKGTYFISTHRFGFQ</sequence>
<accession>A0A382HI47</accession>
<gene>
    <name evidence="1" type="ORF">METZ01_LOCUS239696</name>
</gene>
<dbReference type="EMBL" id="UINC01061354">
    <property type="protein sequence ID" value="SVB86842.1"/>
    <property type="molecule type" value="Genomic_DNA"/>
</dbReference>
<name>A0A382HI47_9ZZZZ</name>